<proteinExistence type="predicted"/>
<keyword evidence="3" id="KW-1185">Reference proteome</keyword>
<accession>A0ABQ4E0A1</accession>
<evidence type="ECO:0000313" key="3">
    <source>
        <dbReference type="Proteomes" id="UP000646749"/>
    </source>
</evidence>
<organism evidence="2 3">
    <name type="scientific">Plantactinospora endophytica</name>
    <dbReference type="NCBI Taxonomy" id="673535"/>
    <lineage>
        <taxon>Bacteria</taxon>
        <taxon>Bacillati</taxon>
        <taxon>Actinomycetota</taxon>
        <taxon>Actinomycetes</taxon>
        <taxon>Micromonosporales</taxon>
        <taxon>Micromonosporaceae</taxon>
        <taxon>Plantactinospora</taxon>
    </lineage>
</organism>
<evidence type="ECO:0000256" key="1">
    <source>
        <dbReference type="SAM" id="MobiDB-lite"/>
    </source>
</evidence>
<reference evidence="2 3" key="1">
    <citation type="submission" date="2021-01" db="EMBL/GenBank/DDBJ databases">
        <title>Whole genome shotgun sequence of Plantactinospora endophytica NBRC 110450.</title>
        <authorList>
            <person name="Komaki H."/>
            <person name="Tamura T."/>
        </authorList>
    </citation>
    <scope>NUCLEOTIDE SEQUENCE [LARGE SCALE GENOMIC DNA]</scope>
    <source>
        <strain evidence="2 3">NBRC 110450</strain>
    </source>
</reference>
<protein>
    <submittedName>
        <fullName evidence="2">Uncharacterized protein</fullName>
    </submittedName>
</protein>
<gene>
    <name evidence="2" type="ORF">Pen02_30710</name>
</gene>
<evidence type="ECO:0000313" key="2">
    <source>
        <dbReference type="EMBL" id="GIG88135.1"/>
    </source>
</evidence>
<feature type="compositionally biased region" description="Basic residues" evidence="1">
    <location>
        <begin position="13"/>
        <end position="23"/>
    </location>
</feature>
<comment type="caution">
    <text evidence="2">The sequence shown here is derived from an EMBL/GenBank/DDBJ whole genome shotgun (WGS) entry which is preliminary data.</text>
</comment>
<feature type="region of interest" description="Disordered" evidence="1">
    <location>
        <begin position="53"/>
        <end position="115"/>
    </location>
</feature>
<sequence>MVAPSGGIDPGALRRRVIRRTTRAPKYAVTRAVTDPAARSGYATSRVSSVVPARDIPTRPRGLSGLSPLSRGAPGAEFQAGPARNPQLFMNRPGGGADRLFRTDRRGGRQWRTPL</sequence>
<feature type="region of interest" description="Disordered" evidence="1">
    <location>
        <begin position="1"/>
        <end position="23"/>
    </location>
</feature>
<dbReference type="Proteomes" id="UP000646749">
    <property type="component" value="Unassembled WGS sequence"/>
</dbReference>
<dbReference type="EMBL" id="BONW01000013">
    <property type="protein sequence ID" value="GIG88135.1"/>
    <property type="molecule type" value="Genomic_DNA"/>
</dbReference>
<name>A0ABQ4E0A1_9ACTN</name>